<dbReference type="Pfam" id="PF06908">
    <property type="entry name" value="YpsA"/>
    <property type="match status" value="1"/>
</dbReference>
<dbReference type="NCBIfam" id="NF010181">
    <property type="entry name" value="PRK13660.1"/>
    <property type="match status" value="1"/>
</dbReference>
<dbReference type="AlphaFoldDB" id="A0A239SWM8"/>
<dbReference type="Gene3D" id="3.40.50.450">
    <property type="match status" value="1"/>
</dbReference>
<dbReference type="PANTHER" id="PTHR38440">
    <property type="entry name" value="UPF0398 PROTEIN YPSA"/>
    <property type="match status" value="1"/>
</dbReference>
<dbReference type="PIRSF" id="PIRSF021290">
    <property type="entry name" value="DUF1273"/>
    <property type="match status" value="1"/>
</dbReference>
<name>A0A239SWM8_9STRE</name>
<dbReference type="STRING" id="1123308.GCA_000380085_00821"/>
<organism evidence="1 2">
    <name type="scientific">Streptococcus merionis</name>
    <dbReference type="NCBI Taxonomy" id="400065"/>
    <lineage>
        <taxon>Bacteria</taxon>
        <taxon>Bacillati</taxon>
        <taxon>Bacillota</taxon>
        <taxon>Bacilli</taxon>
        <taxon>Lactobacillales</taxon>
        <taxon>Streptococcaceae</taxon>
        <taxon>Streptococcus</taxon>
    </lineage>
</organism>
<keyword evidence="2" id="KW-1185">Reference proteome</keyword>
<accession>A0A239SWM8</accession>
<sequence length="176" mass="20879">MRLLLSGYKQTDLGIFNEKDPRLKVIKMAIRRDLLSLLDEGLEWLVFTGNLGFEYWVLEEALQLKEDYGLQLACILPFKTHGQNWSEQNQEKLAKFKSLDFVKVVYPHYENPSQFRVYHQFLIDHTDGAYLFYDSENETNLKYLYEKLQNQDDYFLKILRFDDLNDIAENFSNLGG</sequence>
<evidence type="ECO:0000313" key="2">
    <source>
        <dbReference type="Proteomes" id="UP000215185"/>
    </source>
</evidence>
<dbReference type="EMBL" id="LT906439">
    <property type="protein sequence ID" value="SNU89870.1"/>
    <property type="molecule type" value="Genomic_DNA"/>
</dbReference>
<evidence type="ECO:0000313" key="1">
    <source>
        <dbReference type="EMBL" id="SNU89870.1"/>
    </source>
</evidence>
<dbReference type="SUPFAM" id="SSF102405">
    <property type="entry name" value="MCP/YpsA-like"/>
    <property type="match status" value="1"/>
</dbReference>
<dbReference type="Proteomes" id="UP000215185">
    <property type="component" value="Chromosome 1"/>
</dbReference>
<dbReference type="eggNOG" id="COG4474">
    <property type="taxonomic scope" value="Bacteria"/>
</dbReference>
<proteinExistence type="predicted"/>
<reference evidence="1 2" key="1">
    <citation type="submission" date="2017-06" db="EMBL/GenBank/DDBJ databases">
        <authorList>
            <consortium name="Pathogen Informatics"/>
        </authorList>
    </citation>
    <scope>NUCLEOTIDE SEQUENCE [LARGE SCALE GENOMIC DNA]</scope>
    <source>
        <strain evidence="1 2">NCTC13788</strain>
    </source>
</reference>
<dbReference type="OrthoDB" id="2301957at2"/>
<gene>
    <name evidence="1" type="primary">ypsA</name>
    <name evidence="1" type="ORF">SAMEA4412692_01652</name>
</gene>
<dbReference type="KEGG" id="smen:SAMEA4412692_1652"/>
<protein>
    <submittedName>
        <fullName evidence="1">UPF0398 protein SSU05</fullName>
    </submittedName>
</protein>
<dbReference type="InterPro" id="IPR010697">
    <property type="entry name" value="YspA"/>
</dbReference>
<dbReference type="PANTHER" id="PTHR38440:SF1">
    <property type="entry name" value="UPF0398 PROTEIN SPR0331"/>
    <property type="match status" value="1"/>
</dbReference>